<dbReference type="PIRSF" id="PIRSF007747">
    <property type="entry name" value="Ribosyl_Ptfrase"/>
    <property type="match status" value="1"/>
</dbReference>
<name>A0A8K0XSH1_9AGAR</name>
<feature type="domain" description="Rit1 DUSP-like" evidence="2">
    <location>
        <begin position="361"/>
        <end position="472"/>
    </location>
</feature>
<keyword evidence="4" id="KW-0808">Transferase</keyword>
<dbReference type="GO" id="GO:0019988">
    <property type="term" value="P:charged-tRNA amino acid modification"/>
    <property type="evidence" value="ECO:0007669"/>
    <property type="project" value="InterPro"/>
</dbReference>
<dbReference type="InterPro" id="IPR033421">
    <property type="entry name" value="Rit1_DUSP-like"/>
</dbReference>
<organism evidence="4 5">
    <name type="scientific">Cristinia sonorae</name>
    <dbReference type="NCBI Taxonomy" id="1940300"/>
    <lineage>
        <taxon>Eukaryota</taxon>
        <taxon>Fungi</taxon>
        <taxon>Dikarya</taxon>
        <taxon>Basidiomycota</taxon>
        <taxon>Agaricomycotina</taxon>
        <taxon>Agaricomycetes</taxon>
        <taxon>Agaricomycetidae</taxon>
        <taxon>Agaricales</taxon>
        <taxon>Pleurotineae</taxon>
        <taxon>Stephanosporaceae</taxon>
        <taxon>Cristinia</taxon>
    </lineage>
</organism>
<protein>
    <submittedName>
        <fullName evidence="4">Initiator tRNA phosphoribosyl transferase</fullName>
    </submittedName>
</protein>
<sequence length="480" mass="53124">MADIFNNHRNDALVLLRKESLDLFNRVHSIADDVQFVEEVCQAYPDLPVLPNLRCGAWYVSPKIASQYDAYFKSTDGHYNNWNFNLRRPNIHLLSVILQHGGLILVDSTRAGKRMPDALSKTVPIWCAVINRAVKRAYRDEDGGGGSGSERGWDDGLYTPPGVIPAQEHTQIEKKIEEWADALVNSSYALPLLTLPLRPMWITPSTSVFPSLPPVGERKFCPVICVSASKQVGDGIERRSSGFAYVQGSGDDHELWGMGLTPQMFWEEKDTLLQAQRAELPDVVAEIVAKHQSRQNGDSDWAILPTSLTKSGGRLLITALSAIPSSLPPSLPNTQERLAYVLISTTLPSTFVIPEDRKRTVLLLEMAEGKKGQTQFLHSVLPRSVEFIRKQLADGLHVCVGCHNGKDASVGVVLAALQLFFGDDGVYRGSSSVVGAETLSKKSLNIRLQWIIADRPEANPSRVTLKRVNEFLLTDPALRR</sequence>
<dbReference type="AlphaFoldDB" id="A0A8K0XSH1"/>
<gene>
    <name evidence="4" type="ORF">BXZ70DRAFT_923777</name>
</gene>
<feature type="domain" description="Rit1 N-terminal" evidence="3">
    <location>
        <begin position="16"/>
        <end position="288"/>
    </location>
</feature>
<dbReference type="OrthoDB" id="45256at2759"/>
<dbReference type="PANTHER" id="PTHR31811">
    <property type="entry name" value="TRNA A64-2'-O-RIBOSYLPHOSPHATE TRANSFERASE"/>
    <property type="match status" value="1"/>
</dbReference>
<evidence type="ECO:0000256" key="1">
    <source>
        <dbReference type="SAM" id="MobiDB-lite"/>
    </source>
</evidence>
<dbReference type="Pfam" id="PF17184">
    <property type="entry name" value="Rit1_C"/>
    <property type="match status" value="1"/>
</dbReference>
<keyword evidence="5" id="KW-1185">Reference proteome</keyword>
<reference evidence="4" key="1">
    <citation type="journal article" date="2021" name="New Phytol.">
        <title>Evolutionary innovations through gain and loss of genes in the ectomycorrhizal Boletales.</title>
        <authorList>
            <person name="Wu G."/>
            <person name="Miyauchi S."/>
            <person name="Morin E."/>
            <person name="Kuo A."/>
            <person name="Drula E."/>
            <person name="Varga T."/>
            <person name="Kohler A."/>
            <person name="Feng B."/>
            <person name="Cao Y."/>
            <person name="Lipzen A."/>
            <person name="Daum C."/>
            <person name="Hundley H."/>
            <person name="Pangilinan J."/>
            <person name="Johnson J."/>
            <person name="Barry K."/>
            <person name="LaButti K."/>
            <person name="Ng V."/>
            <person name="Ahrendt S."/>
            <person name="Min B."/>
            <person name="Choi I.G."/>
            <person name="Park H."/>
            <person name="Plett J.M."/>
            <person name="Magnuson J."/>
            <person name="Spatafora J.W."/>
            <person name="Nagy L.G."/>
            <person name="Henrissat B."/>
            <person name="Grigoriev I.V."/>
            <person name="Yang Z.L."/>
            <person name="Xu J."/>
            <person name="Martin F.M."/>
        </authorList>
    </citation>
    <scope>NUCLEOTIDE SEQUENCE</scope>
    <source>
        <strain evidence="4">KKN 215</strain>
    </source>
</reference>
<dbReference type="Proteomes" id="UP000813824">
    <property type="component" value="Unassembled WGS sequence"/>
</dbReference>
<feature type="region of interest" description="Disordered" evidence="1">
    <location>
        <begin position="140"/>
        <end position="159"/>
    </location>
</feature>
<evidence type="ECO:0000259" key="2">
    <source>
        <dbReference type="Pfam" id="PF04179"/>
    </source>
</evidence>
<dbReference type="InterPro" id="IPR033449">
    <property type="entry name" value="Rit1_N"/>
</dbReference>
<accession>A0A8K0XSH1</accession>
<evidence type="ECO:0000313" key="4">
    <source>
        <dbReference type="EMBL" id="KAH8103965.1"/>
    </source>
</evidence>
<evidence type="ECO:0000313" key="5">
    <source>
        <dbReference type="Proteomes" id="UP000813824"/>
    </source>
</evidence>
<dbReference type="Pfam" id="PF04179">
    <property type="entry name" value="Init_tRNA_PT"/>
    <property type="match status" value="1"/>
</dbReference>
<dbReference type="GO" id="GO:0005737">
    <property type="term" value="C:cytoplasm"/>
    <property type="evidence" value="ECO:0007669"/>
    <property type="project" value="TreeGrafter"/>
</dbReference>
<proteinExistence type="predicted"/>
<dbReference type="PANTHER" id="PTHR31811:SF0">
    <property type="entry name" value="TRNA A64-2'-O-RIBOSYLPHOSPHATE TRANSFERASE"/>
    <property type="match status" value="1"/>
</dbReference>
<evidence type="ECO:0000259" key="3">
    <source>
        <dbReference type="Pfam" id="PF17184"/>
    </source>
</evidence>
<comment type="caution">
    <text evidence="4">The sequence shown here is derived from an EMBL/GenBank/DDBJ whole genome shotgun (WGS) entry which is preliminary data.</text>
</comment>
<dbReference type="EMBL" id="JAEVFJ010000006">
    <property type="protein sequence ID" value="KAH8103965.1"/>
    <property type="molecule type" value="Genomic_DNA"/>
</dbReference>
<dbReference type="InterPro" id="IPR007306">
    <property type="entry name" value="Rit1"/>
</dbReference>
<dbReference type="GO" id="GO:0043399">
    <property type="term" value="F:tRNA adenosine(64)-2'-O-ribosylphosphate transferase activity"/>
    <property type="evidence" value="ECO:0007669"/>
    <property type="project" value="InterPro"/>
</dbReference>